<dbReference type="EMBL" id="JAEPRB010000028">
    <property type="protein sequence ID" value="KAG2225410.1"/>
    <property type="molecule type" value="Genomic_DNA"/>
</dbReference>
<name>A0A8H7VLV1_9FUNG</name>
<dbReference type="Proteomes" id="UP000646827">
    <property type="component" value="Unassembled WGS sequence"/>
</dbReference>
<keyword evidence="2" id="KW-1185">Reference proteome</keyword>
<dbReference type="OrthoDB" id="10572315at2759"/>
<evidence type="ECO:0000313" key="2">
    <source>
        <dbReference type="Proteomes" id="UP000646827"/>
    </source>
</evidence>
<accession>A0A8H7VLV1</accession>
<protein>
    <submittedName>
        <fullName evidence="1">Uncharacterized protein</fullName>
    </submittedName>
</protein>
<reference evidence="1 2" key="1">
    <citation type="submission" date="2020-12" db="EMBL/GenBank/DDBJ databases">
        <title>Metabolic potential, ecology and presence of endohyphal bacteria is reflected in genomic diversity of Mucoromycotina.</title>
        <authorList>
            <person name="Muszewska A."/>
            <person name="Okrasinska A."/>
            <person name="Steczkiewicz K."/>
            <person name="Drgas O."/>
            <person name="Orlowska M."/>
            <person name="Perlinska-Lenart U."/>
            <person name="Aleksandrzak-Piekarczyk T."/>
            <person name="Szatraj K."/>
            <person name="Zielenkiewicz U."/>
            <person name="Pilsyk S."/>
            <person name="Malc E."/>
            <person name="Mieczkowski P."/>
            <person name="Kruszewska J.S."/>
            <person name="Biernat P."/>
            <person name="Pawlowska J."/>
        </authorList>
    </citation>
    <scope>NUCLEOTIDE SEQUENCE [LARGE SCALE GENOMIC DNA]</scope>
    <source>
        <strain evidence="1 2">CBS 142.35</strain>
    </source>
</reference>
<gene>
    <name evidence="1" type="ORF">INT45_010046</name>
</gene>
<comment type="caution">
    <text evidence="1">The sequence shown here is derived from an EMBL/GenBank/DDBJ whole genome shotgun (WGS) entry which is preliminary data.</text>
</comment>
<evidence type="ECO:0000313" key="1">
    <source>
        <dbReference type="EMBL" id="KAG2225410.1"/>
    </source>
</evidence>
<proteinExistence type="predicted"/>
<sequence length="111" mass="13141">MAVDSTKLKIRVGEGKVVAKISIRGEDYMEFLEVVMKVLNANNMGRRTLEMYNVVIYKIDELQDTIFQKGFDIHPFFFCPLYNTFLIPTEEFWAKLEASVKRNLRYHRRQS</sequence>
<dbReference type="AlphaFoldDB" id="A0A8H7VLV1"/>
<organism evidence="1 2">
    <name type="scientific">Circinella minor</name>
    <dbReference type="NCBI Taxonomy" id="1195481"/>
    <lineage>
        <taxon>Eukaryota</taxon>
        <taxon>Fungi</taxon>
        <taxon>Fungi incertae sedis</taxon>
        <taxon>Mucoromycota</taxon>
        <taxon>Mucoromycotina</taxon>
        <taxon>Mucoromycetes</taxon>
        <taxon>Mucorales</taxon>
        <taxon>Lichtheimiaceae</taxon>
        <taxon>Circinella</taxon>
    </lineage>
</organism>